<dbReference type="RefSeq" id="WP_066046739.1">
    <property type="nucleotide sequence ID" value="NZ_CP014223.1"/>
</dbReference>
<dbReference type="AlphaFoldDB" id="A0A0X8V7Z9"/>
<dbReference type="EMBL" id="CP014223">
    <property type="protein sequence ID" value="AMJ39772.1"/>
    <property type="molecule type" value="Genomic_DNA"/>
</dbReference>
<reference evidence="5" key="3">
    <citation type="submission" date="2016-11" db="EMBL/GenBank/DDBJ databases">
        <authorList>
            <person name="Jaros S."/>
            <person name="Januszkiewicz K."/>
            <person name="Wedrychowicz H."/>
        </authorList>
    </citation>
    <scope>NUCLEOTIDE SEQUENCE [LARGE SCALE GENOMIC DNA]</scope>
    <source>
        <strain evidence="5">DSM 1682</strain>
    </source>
</reference>
<dbReference type="EMBL" id="FQUA01000001">
    <property type="protein sequence ID" value="SHE28771.1"/>
    <property type="molecule type" value="Genomic_DNA"/>
</dbReference>
<keyword evidence="1" id="KW-0732">Signal</keyword>
<proteinExistence type="predicted"/>
<reference evidence="2 4" key="1">
    <citation type="journal article" date="2016" name="Genome Announc.">
        <title>Complete Genome Sequence of the Amino Acid-Fermenting Clostridium propionicum X2 (DSM 1682).</title>
        <authorList>
            <person name="Poehlein A."/>
            <person name="Schlien K."/>
            <person name="Chowdhury N.P."/>
            <person name="Gottschalk G."/>
            <person name="Buckel W."/>
            <person name="Daniel R."/>
        </authorList>
    </citation>
    <scope>NUCLEOTIDE SEQUENCE [LARGE SCALE GENOMIC DNA]</scope>
    <source>
        <strain evidence="2 4">X2</strain>
    </source>
</reference>
<reference evidence="4" key="2">
    <citation type="submission" date="2016-01" db="EMBL/GenBank/DDBJ databases">
        <authorList>
            <person name="Poehlein A."/>
            <person name="Schlien K."/>
            <person name="Gottschalk G."/>
            <person name="Buckel W."/>
            <person name="Daniel R."/>
        </authorList>
    </citation>
    <scope>NUCLEOTIDE SEQUENCE [LARGE SCALE GENOMIC DNA]</scope>
    <source>
        <strain evidence="4">X2</strain>
    </source>
</reference>
<feature type="chain" id="PRO_5044547746" evidence="1">
    <location>
        <begin position="25"/>
        <end position="321"/>
    </location>
</feature>
<evidence type="ECO:0000313" key="2">
    <source>
        <dbReference type="EMBL" id="AMJ39772.1"/>
    </source>
</evidence>
<accession>A0A0X8V7Z9</accession>
<gene>
    <name evidence="2" type="ORF">CPRO_01480</name>
    <name evidence="3" type="ORF">SAMN02745151_00205</name>
</gene>
<dbReference type="Proteomes" id="UP000184204">
    <property type="component" value="Unassembled WGS sequence"/>
</dbReference>
<evidence type="ECO:0000256" key="1">
    <source>
        <dbReference type="SAM" id="SignalP"/>
    </source>
</evidence>
<reference evidence="3" key="4">
    <citation type="submission" date="2016-11" db="EMBL/GenBank/DDBJ databases">
        <authorList>
            <person name="Varghese N."/>
            <person name="Submissions S."/>
        </authorList>
    </citation>
    <scope>NUCLEOTIDE SEQUENCE</scope>
    <source>
        <strain evidence="3">DSM 1682</strain>
    </source>
</reference>
<dbReference type="KEGG" id="cpro:CPRO_01480"/>
<keyword evidence="4" id="KW-1185">Reference proteome</keyword>
<evidence type="ECO:0000313" key="3">
    <source>
        <dbReference type="EMBL" id="SHE28771.1"/>
    </source>
</evidence>
<feature type="signal peptide" evidence="1">
    <location>
        <begin position="1"/>
        <end position="24"/>
    </location>
</feature>
<dbReference type="OrthoDB" id="1864213at2"/>
<evidence type="ECO:0000313" key="4">
    <source>
        <dbReference type="Proteomes" id="UP000068026"/>
    </source>
</evidence>
<protein>
    <submittedName>
        <fullName evidence="3">Copper amine oxidase N-terminal domain-containing protein</fullName>
    </submittedName>
</protein>
<dbReference type="Proteomes" id="UP000068026">
    <property type="component" value="Chromosome"/>
</dbReference>
<sequence>MKKSFRLLTTVALLTCAMCFNVYAQTIVTQDSYMGEKLTDFKIEVTELASKSTEVINYDGETYSTVVYTVPQGARLTFQIDKLDYPPMLTMASYKGEDWKMVERGVILSDGTYYTAGRDPGELEPNTQVFYDLKDASYGYVLGPISPYKYNSDMPESGGETVLCFIKIAGNKNMTPVKVEEKKASVTSVNLNVAGKNIPTEAYNIDGSSYFMLRDVAMALKGTQYEFSVQYDKDADKIITTTGGSKYQATGSELKIGNKQNNATAKTTTSNYSHDFVKQSANVTGYNIAGNNYYKLRDLGEIMGFDIEWNSGTKTISINLN</sequence>
<evidence type="ECO:0000313" key="5">
    <source>
        <dbReference type="Proteomes" id="UP000184204"/>
    </source>
</evidence>
<organism evidence="3 5">
    <name type="scientific">Anaerotignum propionicum DSM 1682</name>
    <dbReference type="NCBI Taxonomy" id="991789"/>
    <lineage>
        <taxon>Bacteria</taxon>
        <taxon>Bacillati</taxon>
        <taxon>Bacillota</taxon>
        <taxon>Clostridia</taxon>
        <taxon>Lachnospirales</taxon>
        <taxon>Anaerotignaceae</taxon>
        <taxon>Anaerotignum</taxon>
    </lineage>
</organism>
<name>A0A0X8V7Z9_ANAPI</name>